<gene>
    <name evidence="2" type="ORF">NSPZN2_100284</name>
</gene>
<accession>A0ABM8R2W2</accession>
<organism evidence="2 3">
    <name type="scientific">Nitrospira defluvii</name>
    <dbReference type="NCBI Taxonomy" id="330214"/>
    <lineage>
        <taxon>Bacteria</taxon>
        <taxon>Pseudomonadati</taxon>
        <taxon>Nitrospirota</taxon>
        <taxon>Nitrospiria</taxon>
        <taxon>Nitrospirales</taxon>
        <taxon>Nitrospiraceae</taxon>
        <taxon>Nitrospira</taxon>
    </lineage>
</organism>
<dbReference type="EMBL" id="CAJNBJ010000002">
    <property type="protein sequence ID" value="CAE6729526.1"/>
    <property type="molecule type" value="Genomic_DNA"/>
</dbReference>
<sequence length="66" mass="7540">MGLTERVWDAFANTIKLNDKVEQLNTTVAKQQSHIEDLNARVIRLEAALEFALHAQRSRRLPASPR</sequence>
<keyword evidence="3" id="KW-1185">Reference proteome</keyword>
<comment type="caution">
    <text evidence="2">The sequence shown here is derived from an EMBL/GenBank/DDBJ whole genome shotgun (WGS) entry which is preliminary data.</text>
</comment>
<dbReference type="Proteomes" id="UP000675880">
    <property type="component" value="Unassembled WGS sequence"/>
</dbReference>
<evidence type="ECO:0000256" key="1">
    <source>
        <dbReference type="SAM" id="Coils"/>
    </source>
</evidence>
<proteinExistence type="predicted"/>
<name>A0ABM8R2W2_9BACT</name>
<evidence type="ECO:0000313" key="3">
    <source>
        <dbReference type="Proteomes" id="UP000675880"/>
    </source>
</evidence>
<reference evidence="2 3" key="1">
    <citation type="submission" date="2021-02" db="EMBL/GenBank/DDBJ databases">
        <authorList>
            <person name="Han P."/>
        </authorList>
    </citation>
    <scope>NUCLEOTIDE SEQUENCE [LARGE SCALE GENOMIC DNA]</scope>
    <source>
        <strain evidence="2">Candidatus Nitrospira sp. ZN2</strain>
    </source>
</reference>
<dbReference type="RefSeq" id="WP_213041640.1">
    <property type="nucleotide sequence ID" value="NZ_CAJNBJ010000002.1"/>
</dbReference>
<evidence type="ECO:0000313" key="2">
    <source>
        <dbReference type="EMBL" id="CAE6729526.1"/>
    </source>
</evidence>
<protein>
    <submittedName>
        <fullName evidence="2">Uncharacterized protein</fullName>
    </submittedName>
</protein>
<keyword evidence="1" id="KW-0175">Coiled coil</keyword>
<feature type="coiled-coil region" evidence="1">
    <location>
        <begin position="21"/>
        <end position="55"/>
    </location>
</feature>